<dbReference type="UniPathway" id="UPA00262">
    <property type="reaction ID" value="UER00222"/>
</dbReference>
<dbReference type="Pfam" id="PF14824">
    <property type="entry name" value="Sirohm_synth_M"/>
    <property type="match status" value="1"/>
</dbReference>
<reference evidence="9" key="1">
    <citation type="submission" date="2019-05" db="EMBL/GenBank/DDBJ databases">
        <title>Flavobacterium profundi sp. nov., isolated from a deep-sea seamount.</title>
        <authorList>
            <person name="Zhang D.-C."/>
        </authorList>
    </citation>
    <scope>NUCLEOTIDE SEQUENCE [LARGE SCALE GENOMIC DNA]</scope>
    <source>
        <strain evidence="9">TP390</strain>
    </source>
</reference>
<keyword evidence="9" id="KW-1185">Reference proteome</keyword>
<feature type="domain" description="Siroheme synthase central" evidence="7">
    <location>
        <begin position="125"/>
        <end position="146"/>
    </location>
</feature>
<dbReference type="GO" id="GO:0019354">
    <property type="term" value="P:siroheme biosynthetic process"/>
    <property type="evidence" value="ECO:0007669"/>
    <property type="project" value="UniProtKB-UniPathway"/>
</dbReference>
<dbReference type="PANTHER" id="PTHR35330">
    <property type="entry name" value="SIROHEME BIOSYNTHESIS PROTEIN MET8"/>
    <property type="match status" value="1"/>
</dbReference>
<comment type="caution">
    <text evidence="8">The sequence shown here is derived from an EMBL/GenBank/DDBJ whole genome shotgun (WGS) entry which is preliminary data.</text>
</comment>
<dbReference type="SUPFAM" id="SSF75615">
    <property type="entry name" value="Siroheme synthase middle domains-like"/>
    <property type="match status" value="1"/>
</dbReference>
<dbReference type="InterPro" id="IPR028161">
    <property type="entry name" value="Met8-like"/>
</dbReference>
<dbReference type="InterPro" id="IPR036291">
    <property type="entry name" value="NAD(P)-bd_dom_sf"/>
</dbReference>
<dbReference type="SUPFAM" id="SSF51735">
    <property type="entry name" value="NAD(P)-binding Rossmann-fold domains"/>
    <property type="match status" value="1"/>
</dbReference>
<comment type="pathway">
    <text evidence="1">Porphyrin-containing compound metabolism; siroheme biosynthesis; sirohydrochlorin from precorrin-2: step 1/1.</text>
</comment>
<dbReference type="EMBL" id="WQLW01000004">
    <property type="protein sequence ID" value="MVO09073.1"/>
    <property type="molecule type" value="Genomic_DNA"/>
</dbReference>
<dbReference type="OrthoDB" id="45564at2"/>
<organism evidence="8 9">
    <name type="scientific">Flavobacterium profundi</name>
    <dbReference type="NCBI Taxonomy" id="1774945"/>
    <lineage>
        <taxon>Bacteria</taxon>
        <taxon>Pseudomonadati</taxon>
        <taxon>Bacteroidota</taxon>
        <taxon>Flavobacteriia</taxon>
        <taxon>Flavobacteriales</taxon>
        <taxon>Flavobacteriaceae</taxon>
        <taxon>Flavobacterium</taxon>
    </lineage>
</organism>
<comment type="catalytic activity">
    <reaction evidence="6">
        <text>precorrin-2 + NAD(+) = sirohydrochlorin + NADH + 2 H(+)</text>
        <dbReference type="Rhea" id="RHEA:15613"/>
        <dbReference type="ChEBI" id="CHEBI:15378"/>
        <dbReference type="ChEBI" id="CHEBI:57540"/>
        <dbReference type="ChEBI" id="CHEBI:57945"/>
        <dbReference type="ChEBI" id="CHEBI:58351"/>
        <dbReference type="ChEBI" id="CHEBI:58827"/>
        <dbReference type="EC" id="1.3.1.76"/>
    </reaction>
</comment>
<dbReference type="NCBIfam" id="TIGR01470">
    <property type="entry name" value="cysG_Nterm"/>
    <property type="match status" value="1"/>
</dbReference>
<accession>A0A6I4IHA5</accession>
<sequence>MTNTLFPVFLKTDTAHFLIVGAGNVGLEKTETLLRQNPTIRITIIGIQIHLRLKQIVDSYANITFFERPFEENDLAEKDFVIIATDSAEVNLNVRNLAKGRGIKVNAADQPDLCDFYLGSIVNKGNLKIAISTNGKSPVLAKRMREYFTAIIPDTIDENLAVLHQFRSNHKGDLQQKLKDLNTITAAFSVQKKPGFWNKFRRLFAIN</sequence>
<dbReference type="InterPro" id="IPR028281">
    <property type="entry name" value="Sirohaem_synthase_central"/>
</dbReference>
<evidence type="ECO:0000313" key="8">
    <source>
        <dbReference type="EMBL" id="MVO09073.1"/>
    </source>
</evidence>
<keyword evidence="4" id="KW-0520">NAD</keyword>
<dbReference type="GO" id="GO:0043115">
    <property type="term" value="F:precorrin-2 dehydrogenase activity"/>
    <property type="evidence" value="ECO:0007669"/>
    <property type="project" value="UniProtKB-EC"/>
</dbReference>
<dbReference type="Gene3D" id="3.30.160.110">
    <property type="entry name" value="Siroheme synthase, domain 2"/>
    <property type="match status" value="1"/>
</dbReference>
<name>A0A6I4IHA5_9FLAO</name>
<gene>
    <name evidence="8" type="ORF">GOQ30_07820</name>
</gene>
<keyword evidence="5" id="KW-0627">Porphyrin biosynthesis</keyword>
<evidence type="ECO:0000259" key="7">
    <source>
        <dbReference type="Pfam" id="PF14824"/>
    </source>
</evidence>
<dbReference type="EC" id="1.3.1.76" evidence="2"/>
<proteinExistence type="predicted"/>
<evidence type="ECO:0000256" key="2">
    <source>
        <dbReference type="ARBA" id="ARBA00012400"/>
    </source>
</evidence>
<protein>
    <recommendedName>
        <fullName evidence="2">precorrin-2 dehydrogenase</fullName>
        <ecNumber evidence="2">1.3.1.76</ecNumber>
    </recommendedName>
</protein>
<dbReference type="RefSeq" id="WP_140997454.1">
    <property type="nucleotide sequence ID" value="NZ_VDCZ01000004.1"/>
</dbReference>
<evidence type="ECO:0000256" key="1">
    <source>
        <dbReference type="ARBA" id="ARBA00005010"/>
    </source>
</evidence>
<dbReference type="Gene3D" id="3.40.50.720">
    <property type="entry name" value="NAD(P)-binding Rossmann-like Domain"/>
    <property type="match status" value="1"/>
</dbReference>
<dbReference type="Proteomes" id="UP000431264">
    <property type="component" value="Unassembled WGS sequence"/>
</dbReference>
<dbReference type="InterPro" id="IPR006367">
    <property type="entry name" value="Sirohaem_synthase_N"/>
</dbReference>
<keyword evidence="3" id="KW-0560">Oxidoreductase</keyword>
<dbReference type="GO" id="GO:0004325">
    <property type="term" value="F:ferrochelatase activity"/>
    <property type="evidence" value="ECO:0007669"/>
    <property type="project" value="InterPro"/>
</dbReference>
<evidence type="ECO:0000256" key="3">
    <source>
        <dbReference type="ARBA" id="ARBA00023002"/>
    </source>
</evidence>
<dbReference type="PANTHER" id="PTHR35330:SF1">
    <property type="entry name" value="SIROHEME BIOSYNTHESIS PROTEIN MET8"/>
    <property type="match status" value="1"/>
</dbReference>
<evidence type="ECO:0000256" key="6">
    <source>
        <dbReference type="ARBA" id="ARBA00047561"/>
    </source>
</evidence>
<evidence type="ECO:0000256" key="5">
    <source>
        <dbReference type="ARBA" id="ARBA00023244"/>
    </source>
</evidence>
<dbReference type="AlphaFoldDB" id="A0A6I4IHA5"/>
<evidence type="ECO:0000256" key="4">
    <source>
        <dbReference type="ARBA" id="ARBA00023027"/>
    </source>
</evidence>
<dbReference type="Pfam" id="PF13241">
    <property type="entry name" value="NAD_binding_7"/>
    <property type="match status" value="1"/>
</dbReference>
<evidence type="ECO:0000313" key="9">
    <source>
        <dbReference type="Proteomes" id="UP000431264"/>
    </source>
</evidence>